<dbReference type="WBParaSite" id="Hba_09791">
    <property type="protein sequence ID" value="Hba_09791"/>
    <property type="gene ID" value="Hba_09791"/>
</dbReference>
<keyword evidence="1" id="KW-1185">Reference proteome</keyword>
<protein>
    <submittedName>
        <fullName evidence="2">Plug domain-containing protein</fullName>
    </submittedName>
</protein>
<accession>A0A1I7WX99</accession>
<organism evidence="1 2">
    <name type="scientific">Heterorhabditis bacteriophora</name>
    <name type="common">Entomopathogenic nematode worm</name>
    <dbReference type="NCBI Taxonomy" id="37862"/>
    <lineage>
        <taxon>Eukaryota</taxon>
        <taxon>Metazoa</taxon>
        <taxon>Ecdysozoa</taxon>
        <taxon>Nematoda</taxon>
        <taxon>Chromadorea</taxon>
        <taxon>Rhabditida</taxon>
        <taxon>Rhabditina</taxon>
        <taxon>Rhabditomorpha</taxon>
        <taxon>Strongyloidea</taxon>
        <taxon>Heterorhabditidae</taxon>
        <taxon>Heterorhabditis</taxon>
    </lineage>
</organism>
<evidence type="ECO:0000313" key="1">
    <source>
        <dbReference type="Proteomes" id="UP000095283"/>
    </source>
</evidence>
<sequence>MRPEPVVSEADLLAQEHVRPEDVLRLPGITQGYDKDI</sequence>
<dbReference type="Proteomes" id="UP000095283">
    <property type="component" value="Unplaced"/>
</dbReference>
<proteinExistence type="predicted"/>
<reference evidence="2" key="1">
    <citation type="submission" date="2016-11" db="UniProtKB">
        <authorList>
            <consortium name="WormBaseParasite"/>
        </authorList>
    </citation>
    <scope>IDENTIFICATION</scope>
</reference>
<name>A0A1I7WX99_HETBA</name>
<evidence type="ECO:0000313" key="2">
    <source>
        <dbReference type="WBParaSite" id="Hba_09791"/>
    </source>
</evidence>
<dbReference type="AlphaFoldDB" id="A0A1I7WX99"/>